<feature type="transmembrane region" description="Helical" evidence="1">
    <location>
        <begin position="12"/>
        <end position="31"/>
    </location>
</feature>
<evidence type="ECO:0000313" key="2">
    <source>
        <dbReference type="EMBL" id="MFD0987832.1"/>
    </source>
</evidence>
<accession>A0ABW3JBK1</accession>
<evidence type="ECO:0000256" key="1">
    <source>
        <dbReference type="SAM" id="Phobius"/>
    </source>
</evidence>
<evidence type="ECO:0000313" key="3">
    <source>
        <dbReference type="Proteomes" id="UP001597102"/>
    </source>
</evidence>
<proteinExistence type="predicted"/>
<keyword evidence="3" id="KW-1185">Reference proteome</keyword>
<keyword evidence="1" id="KW-0812">Transmembrane</keyword>
<keyword evidence="1" id="KW-0472">Membrane</keyword>
<dbReference type="Proteomes" id="UP001597102">
    <property type="component" value="Unassembled WGS sequence"/>
</dbReference>
<gene>
    <name evidence="2" type="ORF">ACFQ2F_12070</name>
</gene>
<comment type="caution">
    <text evidence="2">The sequence shown here is derived from an EMBL/GenBank/DDBJ whole genome shotgun (WGS) entry which is preliminary data.</text>
</comment>
<name>A0ABW3JBK1_9HYPH</name>
<reference evidence="3" key="1">
    <citation type="journal article" date="2019" name="Int. J. Syst. Evol. Microbiol.">
        <title>The Global Catalogue of Microorganisms (GCM) 10K type strain sequencing project: providing services to taxonomists for standard genome sequencing and annotation.</title>
        <authorList>
            <consortium name="The Broad Institute Genomics Platform"/>
            <consortium name="The Broad Institute Genome Sequencing Center for Infectious Disease"/>
            <person name="Wu L."/>
            <person name="Ma J."/>
        </authorList>
    </citation>
    <scope>NUCLEOTIDE SEQUENCE [LARGE SCALE GENOMIC DNA]</scope>
    <source>
        <strain evidence="3">CCUG 61697</strain>
    </source>
</reference>
<dbReference type="RefSeq" id="WP_379090176.1">
    <property type="nucleotide sequence ID" value="NZ_JBHTJO010000001.1"/>
</dbReference>
<sequence>MQTSRAAAKGTTLYSMGGILLIAIAAVAALMTKPSLESFDQHLNTELRSEVAKALQTKQQDGGVVGLVMRLGCTVDVDACVRLLRSQMQVDEKDLVVARYVRVLTRQEEKNCLGAFNTWFCTGFNDR</sequence>
<keyword evidence="1" id="KW-1133">Transmembrane helix</keyword>
<protein>
    <submittedName>
        <fullName evidence="2">Uncharacterized protein</fullName>
    </submittedName>
</protein>
<dbReference type="EMBL" id="JBHTJO010000001">
    <property type="protein sequence ID" value="MFD0987832.1"/>
    <property type="molecule type" value="Genomic_DNA"/>
</dbReference>
<organism evidence="2 3">
    <name type="scientific">Methyloligella solikamskensis</name>
    <dbReference type="NCBI Taxonomy" id="1177756"/>
    <lineage>
        <taxon>Bacteria</taxon>
        <taxon>Pseudomonadati</taxon>
        <taxon>Pseudomonadota</taxon>
        <taxon>Alphaproteobacteria</taxon>
        <taxon>Hyphomicrobiales</taxon>
        <taxon>Hyphomicrobiaceae</taxon>
        <taxon>Methyloligella</taxon>
    </lineage>
</organism>